<dbReference type="PROSITE" id="PS50943">
    <property type="entry name" value="HTH_CROC1"/>
    <property type="match status" value="1"/>
</dbReference>
<evidence type="ECO:0000256" key="1">
    <source>
        <dbReference type="ARBA" id="ARBA00000085"/>
    </source>
</evidence>
<proteinExistence type="predicted"/>
<dbReference type="InterPro" id="IPR000700">
    <property type="entry name" value="PAS-assoc_C"/>
</dbReference>
<evidence type="ECO:0000256" key="4">
    <source>
        <dbReference type="ARBA" id="ARBA00022679"/>
    </source>
</evidence>
<dbReference type="Gene3D" id="2.10.70.100">
    <property type="match status" value="1"/>
</dbReference>
<dbReference type="Gene3D" id="1.10.260.40">
    <property type="entry name" value="lambda repressor-like DNA-binding domains"/>
    <property type="match status" value="1"/>
</dbReference>
<dbReference type="InterPro" id="IPR001387">
    <property type="entry name" value="Cro/C1-type_HTH"/>
</dbReference>
<dbReference type="EC" id="2.7.13.3" evidence="2"/>
<dbReference type="PANTHER" id="PTHR43304:SF1">
    <property type="entry name" value="PAC DOMAIN-CONTAINING PROTEIN"/>
    <property type="match status" value="1"/>
</dbReference>
<dbReference type="AlphaFoldDB" id="A0A1H0B5J3"/>
<dbReference type="CDD" id="cd00093">
    <property type="entry name" value="HTH_XRE"/>
    <property type="match status" value="1"/>
</dbReference>
<dbReference type="STRING" id="582672.SAMN05216360_10854"/>
<dbReference type="InterPro" id="IPR010982">
    <property type="entry name" value="Lambda_DNA-bd_dom_sf"/>
</dbReference>
<dbReference type="SUPFAM" id="SSF47413">
    <property type="entry name" value="lambda repressor-like DNA-binding domains"/>
    <property type="match status" value="1"/>
</dbReference>
<dbReference type="RefSeq" id="WP_091716594.1">
    <property type="nucleotide sequence ID" value="NZ_FNHS01000008.1"/>
</dbReference>
<protein>
    <recommendedName>
        <fullName evidence="2">histidine kinase</fullName>
        <ecNumber evidence="2">2.7.13.3</ecNumber>
    </recommendedName>
</protein>
<dbReference type="Proteomes" id="UP000198704">
    <property type="component" value="Unassembled WGS sequence"/>
</dbReference>
<keyword evidence="5" id="KW-0418">Kinase</keyword>
<reference evidence="9" key="1">
    <citation type="submission" date="2016-10" db="EMBL/GenBank/DDBJ databases">
        <authorList>
            <person name="Varghese N."/>
            <person name="Submissions S."/>
        </authorList>
    </citation>
    <scope>NUCLEOTIDE SEQUENCE [LARGE SCALE GENOMIC DNA]</scope>
    <source>
        <strain evidence="9">BL47</strain>
    </source>
</reference>
<evidence type="ECO:0000313" key="9">
    <source>
        <dbReference type="Proteomes" id="UP000198704"/>
    </source>
</evidence>
<keyword evidence="3" id="KW-0597">Phosphoprotein</keyword>
<keyword evidence="9" id="KW-1185">Reference proteome</keyword>
<organism evidence="8 9">
    <name type="scientific">Methylobacterium phyllostachyos</name>
    <dbReference type="NCBI Taxonomy" id="582672"/>
    <lineage>
        <taxon>Bacteria</taxon>
        <taxon>Pseudomonadati</taxon>
        <taxon>Pseudomonadota</taxon>
        <taxon>Alphaproteobacteria</taxon>
        <taxon>Hyphomicrobiales</taxon>
        <taxon>Methylobacteriaceae</taxon>
        <taxon>Methylobacterium</taxon>
    </lineage>
</organism>
<dbReference type="Pfam" id="PF08447">
    <property type="entry name" value="PAS_3"/>
    <property type="match status" value="1"/>
</dbReference>
<evidence type="ECO:0000259" key="6">
    <source>
        <dbReference type="PROSITE" id="PS50113"/>
    </source>
</evidence>
<dbReference type="InterPro" id="IPR052162">
    <property type="entry name" value="Sensor_kinase/Photoreceptor"/>
</dbReference>
<dbReference type="EMBL" id="FNHS01000008">
    <property type="protein sequence ID" value="SDN40998.1"/>
    <property type="molecule type" value="Genomic_DNA"/>
</dbReference>
<accession>A0A1H0B5J3</accession>
<dbReference type="GO" id="GO:0003677">
    <property type="term" value="F:DNA binding"/>
    <property type="evidence" value="ECO:0007669"/>
    <property type="project" value="InterPro"/>
</dbReference>
<evidence type="ECO:0000256" key="3">
    <source>
        <dbReference type="ARBA" id="ARBA00022553"/>
    </source>
</evidence>
<feature type="domain" description="PAC" evidence="6">
    <location>
        <begin position="87"/>
        <end position="139"/>
    </location>
</feature>
<name>A0A1H0B5J3_9HYPH</name>
<dbReference type="GO" id="GO:0004673">
    <property type="term" value="F:protein histidine kinase activity"/>
    <property type="evidence" value="ECO:0007669"/>
    <property type="project" value="UniProtKB-EC"/>
</dbReference>
<sequence length="341" mass="37961">MFHSALSALTFSAGEFLTITESRGLSGAWSWVFTGGEQVWSPGFYRLLGLVPNAAKASYDLLLSLIHPDDRHLLPSLADVRQGHVPREVIVRVIRPNGTQRILSLTMEVRFSAEGRPVAINGTALDVSDREQLAHVRYEERRRRGALYLTEHIATFSMGLDQVRELPFEMAQVHNVPFGDICIDPFLLIVPEERAAFQAMAEAHIEQRTIYQGTAHERLANGELWHFRILTMPVWDPDGTYLGRCGLKYPVGAGSRVPAPMRAGLEQSVTGHHLRAARALLDWSMMDLAQASGLSHSTVRRLEEGSEQRGSRSRLHAVEALRRAGVRFVVTDDGSLAIARN</sequence>
<dbReference type="InterPro" id="IPR035965">
    <property type="entry name" value="PAS-like_dom_sf"/>
</dbReference>
<evidence type="ECO:0000256" key="5">
    <source>
        <dbReference type="ARBA" id="ARBA00022777"/>
    </source>
</evidence>
<keyword evidence="4" id="KW-0808">Transferase</keyword>
<dbReference type="OrthoDB" id="3782725at2"/>
<evidence type="ECO:0000256" key="2">
    <source>
        <dbReference type="ARBA" id="ARBA00012438"/>
    </source>
</evidence>
<dbReference type="CDD" id="cd00130">
    <property type="entry name" value="PAS"/>
    <property type="match status" value="1"/>
</dbReference>
<dbReference type="Gene3D" id="3.30.450.20">
    <property type="entry name" value="PAS domain"/>
    <property type="match status" value="1"/>
</dbReference>
<evidence type="ECO:0000259" key="7">
    <source>
        <dbReference type="PROSITE" id="PS50943"/>
    </source>
</evidence>
<comment type="catalytic activity">
    <reaction evidence="1">
        <text>ATP + protein L-histidine = ADP + protein N-phospho-L-histidine.</text>
        <dbReference type="EC" id="2.7.13.3"/>
    </reaction>
</comment>
<dbReference type="PROSITE" id="PS50113">
    <property type="entry name" value="PAC"/>
    <property type="match status" value="1"/>
</dbReference>
<gene>
    <name evidence="8" type="ORF">SAMN05216360_10854</name>
</gene>
<dbReference type="InterPro" id="IPR000014">
    <property type="entry name" value="PAS"/>
</dbReference>
<dbReference type="PANTHER" id="PTHR43304">
    <property type="entry name" value="PHYTOCHROME-LIKE PROTEIN CPH1"/>
    <property type="match status" value="1"/>
</dbReference>
<evidence type="ECO:0000313" key="8">
    <source>
        <dbReference type="EMBL" id="SDN40998.1"/>
    </source>
</evidence>
<dbReference type="SUPFAM" id="SSF55785">
    <property type="entry name" value="PYP-like sensor domain (PAS domain)"/>
    <property type="match status" value="2"/>
</dbReference>
<dbReference type="InterPro" id="IPR013655">
    <property type="entry name" value="PAS_fold_3"/>
</dbReference>
<feature type="domain" description="HTH cro/C1-type" evidence="7">
    <location>
        <begin position="274"/>
        <end position="305"/>
    </location>
</feature>